<gene>
    <name evidence="1" type="ORF">EAS64_24115</name>
</gene>
<keyword evidence="2" id="KW-1185">Reference proteome</keyword>
<evidence type="ECO:0000313" key="2">
    <source>
        <dbReference type="Proteomes" id="UP000460272"/>
    </source>
</evidence>
<evidence type="ECO:0000313" key="1">
    <source>
        <dbReference type="EMBL" id="TVZ03472.1"/>
    </source>
</evidence>
<dbReference type="EMBL" id="RPFW01000004">
    <property type="protein sequence ID" value="TVZ03472.1"/>
    <property type="molecule type" value="Genomic_DNA"/>
</dbReference>
<protein>
    <submittedName>
        <fullName evidence="1">Uncharacterized protein</fullName>
    </submittedName>
</protein>
<dbReference type="RefSeq" id="WP_145856272.1">
    <property type="nucleotide sequence ID" value="NZ_RPFW01000004.1"/>
</dbReference>
<accession>A0A6P2BWK2</accession>
<comment type="caution">
    <text evidence="1">The sequence shown here is derived from an EMBL/GenBank/DDBJ whole genome shotgun (WGS) entry which is preliminary data.</text>
</comment>
<organism evidence="1 2">
    <name type="scientific">Trebonia kvetii</name>
    <dbReference type="NCBI Taxonomy" id="2480626"/>
    <lineage>
        <taxon>Bacteria</taxon>
        <taxon>Bacillati</taxon>
        <taxon>Actinomycetota</taxon>
        <taxon>Actinomycetes</taxon>
        <taxon>Streptosporangiales</taxon>
        <taxon>Treboniaceae</taxon>
        <taxon>Trebonia</taxon>
    </lineage>
</organism>
<reference evidence="1 2" key="1">
    <citation type="submission" date="2018-11" db="EMBL/GenBank/DDBJ databases">
        <title>Trebonia kvetii gen.nov., sp.nov., a novel acidophilic actinobacterium, and proposal of the new actinobacterial family Treboniaceae fam. nov.</title>
        <authorList>
            <person name="Rapoport D."/>
            <person name="Sagova-Mareckova M."/>
            <person name="Sedlacek I."/>
            <person name="Provaznik J."/>
            <person name="Kralova S."/>
            <person name="Pavlinic D."/>
            <person name="Benes V."/>
            <person name="Kopecky J."/>
        </authorList>
    </citation>
    <scope>NUCLEOTIDE SEQUENCE [LARGE SCALE GENOMIC DNA]</scope>
    <source>
        <strain evidence="1 2">15Tr583</strain>
    </source>
</reference>
<dbReference type="Proteomes" id="UP000460272">
    <property type="component" value="Unassembled WGS sequence"/>
</dbReference>
<proteinExistence type="predicted"/>
<sequence length="186" mass="18668">MSAVVIGVVARTGSAVAFALGGTAAVPLFLARDEIDLVAPGLPAQPYHAAAGLAAAAAESLVGRVERCAEDAAAAGLRALLGKVPAAAPDAVAVVTKPVSVPDDVAGVLRSHAWMHAAEGVLYRRAFLAAASECGWPADAVEQSALPAAEQVLADLGQAAGRPWRRTEKDAARAALALLPLSPASK</sequence>
<dbReference type="AlphaFoldDB" id="A0A6P2BWK2"/>
<name>A0A6P2BWK2_9ACTN</name>